<evidence type="ECO:0000256" key="8">
    <source>
        <dbReference type="ARBA" id="ARBA00049127"/>
    </source>
</evidence>
<dbReference type="EC" id="4.1.1.17" evidence="7"/>
<comment type="pathway">
    <text evidence="6">Amine and polyamine biosynthesis; putrescine biosynthesis via L-ornithine pathway; putrescine from L-ornithine: step 1/1.</text>
</comment>
<dbReference type="RefSeq" id="WP_166277655.1">
    <property type="nucleotide sequence ID" value="NZ_JAANNP010000001.1"/>
</dbReference>
<dbReference type="SUPFAM" id="SSF51419">
    <property type="entry name" value="PLP-binding barrel"/>
    <property type="match status" value="1"/>
</dbReference>
<dbReference type="EMBL" id="JAANNP010000001">
    <property type="protein sequence ID" value="NHC12765.1"/>
    <property type="molecule type" value="Genomic_DNA"/>
</dbReference>
<dbReference type="Gene3D" id="2.40.37.10">
    <property type="entry name" value="Lyase, Ornithine Decarboxylase, Chain A, domain 1"/>
    <property type="match status" value="1"/>
</dbReference>
<accession>A0ABX0GSM9</accession>
<evidence type="ECO:0000256" key="6">
    <source>
        <dbReference type="ARBA" id="ARBA00034115"/>
    </source>
</evidence>
<dbReference type="InterPro" id="IPR000183">
    <property type="entry name" value="Orn/DAP/Arg_de-COase"/>
</dbReference>
<protein>
    <recommendedName>
        <fullName evidence="7">ornithine decarboxylase</fullName>
        <ecNumber evidence="7">4.1.1.17</ecNumber>
    </recommendedName>
</protein>
<evidence type="ECO:0000256" key="5">
    <source>
        <dbReference type="ARBA" id="ARBA00023239"/>
    </source>
</evidence>
<dbReference type="InterPro" id="IPR009006">
    <property type="entry name" value="Ala_racemase/Decarboxylase_C"/>
</dbReference>
<comment type="caution">
    <text evidence="10">The sequence shown here is derived from an EMBL/GenBank/DDBJ whole genome shotgun (WGS) entry which is preliminary data.</text>
</comment>
<dbReference type="PRINTS" id="PR01179">
    <property type="entry name" value="ODADCRBXLASE"/>
</dbReference>
<comment type="cofactor">
    <cofactor evidence="1">
        <name>pyridoxal 5'-phosphate</name>
        <dbReference type="ChEBI" id="CHEBI:597326"/>
    </cofactor>
</comment>
<organism evidence="10 11">
    <name type="scientific">Motilibacter deserti</name>
    <dbReference type="NCBI Taxonomy" id="2714956"/>
    <lineage>
        <taxon>Bacteria</taxon>
        <taxon>Bacillati</taxon>
        <taxon>Actinomycetota</taxon>
        <taxon>Actinomycetes</taxon>
        <taxon>Motilibacterales</taxon>
        <taxon>Motilibacteraceae</taxon>
        <taxon>Motilibacter</taxon>
    </lineage>
</organism>
<evidence type="ECO:0000313" key="11">
    <source>
        <dbReference type="Proteomes" id="UP000800981"/>
    </source>
</evidence>
<evidence type="ECO:0000256" key="1">
    <source>
        <dbReference type="ARBA" id="ARBA00001933"/>
    </source>
</evidence>
<dbReference type="InterPro" id="IPR029066">
    <property type="entry name" value="PLP-binding_barrel"/>
</dbReference>
<evidence type="ECO:0000259" key="9">
    <source>
        <dbReference type="Pfam" id="PF02784"/>
    </source>
</evidence>
<keyword evidence="4" id="KW-0663">Pyridoxal phosphate</keyword>
<evidence type="ECO:0000256" key="3">
    <source>
        <dbReference type="ARBA" id="ARBA00022793"/>
    </source>
</evidence>
<keyword evidence="3" id="KW-0210">Decarboxylase</keyword>
<dbReference type="SUPFAM" id="SSF50621">
    <property type="entry name" value="Alanine racemase C-terminal domain-like"/>
    <property type="match status" value="1"/>
</dbReference>
<evidence type="ECO:0000256" key="2">
    <source>
        <dbReference type="ARBA" id="ARBA00008872"/>
    </source>
</evidence>
<gene>
    <name evidence="10" type="ORF">G9H71_03090</name>
</gene>
<evidence type="ECO:0000256" key="4">
    <source>
        <dbReference type="ARBA" id="ARBA00022898"/>
    </source>
</evidence>
<dbReference type="PANTHER" id="PTHR11482:SF6">
    <property type="entry name" value="ORNITHINE DECARBOXYLASE 1-RELATED"/>
    <property type="match status" value="1"/>
</dbReference>
<comment type="similarity">
    <text evidence="2">Belongs to the Orn/Lys/Arg decarboxylase class-II family.</text>
</comment>
<dbReference type="InterPro" id="IPR022644">
    <property type="entry name" value="De-COase2_N"/>
</dbReference>
<comment type="catalytic activity">
    <reaction evidence="8">
        <text>L-ornithine + H(+) = putrescine + CO2</text>
        <dbReference type="Rhea" id="RHEA:22964"/>
        <dbReference type="ChEBI" id="CHEBI:15378"/>
        <dbReference type="ChEBI" id="CHEBI:16526"/>
        <dbReference type="ChEBI" id="CHEBI:46911"/>
        <dbReference type="ChEBI" id="CHEBI:326268"/>
        <dbReference type="EC" id="4.1.1.17"/>
    </reaction>
</comment>
<dbReference type="PANTHER" id="PTHR11482">
    <property type="entry name" value="ARGININE/DIAMINOPIMELATE/ORNITHINE DECARBOXYLASE"/>
    <property type="match status" value="1"/>
</dbReference>
<dbReference type="Pfam" id="PF02784">
    <property type="entry name" value="Orn_Arg_deC_N"/>
    <property type="match status" value="1"/>
</dbReference>
<name>A0ABX0GSM9_9ACTN</name>
<sequence>MSARRRSHGGWRYWVHRYLPLELAGTACALLVGAVVLGRTGSVLAASVAASWAEIAGFYAAAAVAEGTRRPGVGLVGRCRAVVRGVPAVVLEFGPAEGVDLLTRPALMWAGAHLLPWALPGLLLGKVAADVAFYVLAGGAHVVVRGRGSRPPASAATTARWEPGHDDTPTPFLLMDLDEVATACAQLRDGLEGVALHYAVKCNPDQQVLDVLHGLGCRFEIASWEELRLLVGLGVDPADVLYSNPVKPAAHVSRCAEAGVWRFAVDSRAELEKVARLAPGASVYVRMRAVGSSGAVASEGKFGVDPADAVELLSSASSIGLRAYGLAFHVGSQTLQPRAWEQAIARAGEVMRELAGRGVRLEMLDVGGGFPAAYDTPVPPPAAFGRVIRAACRRHLPYPVLVVAEPGRALVATAGTMVATVVGVARRPGATWVHLDVGALNGFIEALETGMRLRYPTADSRGGPQQRYCVTGPTCDSQDTVLREAPLSAGLREGDRVFLGSAGAYTACCASRFNGFDIPTVRHVARRAPGIPAARSDAGSVQAPRPA</sequence>
<dbReference type="CDD" id="cd00622">
    <property type="entry name" value="PLPDE_III_ODC"/>
    <property type="match status" value="1"/>
</dbReference>
<evidence type="ECO:0000256" key="7">
    <source>
        <dbReference type="ARBA" id="ARBA00034138"/>
    </source>
</evidence>
<proteinExistence type="inferred from homology"/>
<reference evidence="10 11" key="1">
    <citation type="submission" date="2020-03" db="EMBL/GenBank/DDBJ databases">
        <title>Two novel Motilibacter sp.</title>
        <authorList>
            <person name="Liu S."/>
        </authorList>
    </citation>
    <scope>NUCLEOTIDE SEQUENCE [LARGE SCALE GENOMIC DNA]</scope>
    <source>
        <strain evidence="10 11">E257</strain>
    </source>
</reference>
<evidence type="ECO:0000313" key="10">
    <source>
        <dbReference type="EMBL" id="NHC12765.1"/>
    </source>
</evidence>
<keyword evidence="11" id="KW-1185">Reference proteome</keyword>
<dbReference type="Proteomes" id="UP000800981">
    <property type="component" value="Unassembled WGS sequence"/>
</dbReference>
<dbReference type="PROSITE" id="PS00878">
    <property type="entry name" value="ODR_DC_2_1"/>
    <property type="match status" value="1"/>
</dbReference>
<feature type="domain" description="Orn/DAP/Arg decarboxylase 2 N-terminal" evidence="9">
    <location>
        <begin position="178"/>
        <end position="412"/>
    </location>
</feature>
<dbReference type="PRINTS" id="PR01182">
    <property type="entry name" value="ORNDCRBXLASE"/>
</dbReference>
<dbReference type="InterPro" id="IPR002433">
    <property type="entry name" value="Orn_de-COase"/>
</dbReference>
<dbReference type="Gene3D" id="3.20.20.10">
    <property type="entry name" value="Alanine racemase"/>
    <property type="match status" value="1"/>
</dbReference>
<keyword evidence="5" id="KW-0456">Lyase</keyword>
<dbReference type="InterPro" id="IPR022653">
    <property type="entry name" value="De-COase2_pyr-phos_BS"/>
</dbReference>